<feature type="binding site" evidence="7">
    <location>
        <begin position="168"/>
        <end position="171"/>
    </location>
    <ligand>
        <name>substrate</name>
    </ligand>
</feature>
<dbReference type="Pfam" id="PF04616">
    <property type="entry name" value="Glyco_hydro_43"/>
    <property type="match status" value="1"/>
</dbReference>
<feature type="binding site" evidence="7">
    <location>
        <position position="129"/>
    </location>
    <ligand>
        <name>substrate</name>
    </ligand>
</feature>
<dbReference type="InterPro" id="IPR016840">
    <property type="entry name" value="Glyco_hydro_43_endo_a_Ara-ase"/>
</dbReference>
<organism evidence="9 10">
    <name type="scientific">Altericroceibacterium indicum</name>
    <dbReference type="NCBI Taxonomy" id="374177"/>
    <lineage>
        <taxon>Bacteria</taxon>
        <taxon>Pseudomonadati</taxon>
        <taxon>Pseudomonadota</taxon>
        <taxon>Alphaproteobacteria</taxon>
        <taxon>Sphingomonadales</taxon>
        <taxon>Erythrobacteraceae</taxon>
        <taxon>Altericroceibacterium</taxon>
    </lineage>
</organism>
<dbReference type="OrthoDB" id="9801455at2"/>
<dbReference type="GO" id="GO:0046558">
    <property type="term" value="F:arabinan endo-1,5-alpha-L-arabinosidase activity"/>
    <property type="evidence" value="ECO:0007669"/>
    <property type="project" value="InterPro"/>
</dbReference>
<evidence type="ECO:0000313" key="10">
    <source>
        <dbReference type="Proteomes" id="UP000460561"/>
    </source>
</evidence>
<dbReference type="SUPFAM" id="SSF75005">
    <property type="entry name" value="Arabinanase/levansucrase/invertase"/>
    <property type="match status" value="1"/>
</dbReference>
<dbReference type="PANTHER" id="PTHR43301">
    <property type="entry name" value="ARABINAN ENDO-1,5-ALPHA-L-ARABINOSIDASE"/>
    <property type="match status" value="1"/>
</dbReference>
<dbReference type="Gene3D" id="2.115.10.20">
    <property type="entry name" value="Glycosyl hydrolase domain, family 43"/>
    <property type="match status" value="1"/>
</dbReference>
<evidence type="ECO:0000256" key="6">
    <source>
        <dbReference type="PIRSR" id="PIRSR026534-1"/>
    </source>
</evidence>
<evidence type="ECO:0000256" key="2">
    <source>
        <dbReference type="ARBA" id="ARBA00009865"/>
    </source>
</evidence>
<dbReference type="GO" id="GO:0031222">
    <property type="term" value="P:arabinan catabolic process"/>
    <property type="evidence" value="ECO:0007669"/>
    <property type="project" value="UniProtKB-UniPathway"/>
</dbReference>
<reference evidence="9 10" key="1">
    <citation type="submission" date="2019-12" db="EMBL/GenBank/DDBJ databases">
        <title>Genomic-based taxomic classification of the family Erythrobacteraceae.</title>
        <authorList>
            <person name="Xu L."/>
        </authorList>
    </citation>
    <scope>NUCLEOTIDE SEQUENCE [LARGE SCALE GENOMIC DNA]</scope>
    <source>
        <strain evidence="9 10">DSM 18604</strain>
    </source>
</reference>
<feature type="binding site" evidence="7">
    <location>
        <begin position="188"/>
        <end position="190"/>
    </location>
    <ligand>
        <name>substrate</name>
    </ligand>
</feature>
<accession>A0A845AE47</accession>
<dbReference type="AlphaFoldDB" id="A0A845AE47"/>
<feature type="active site" description="Proton donor" evidence="6">
    <location>
        <position position="224"/>
    </location>
</feature>
<dbReference type="EC" id="3.2.1.55" evidence="5"/>
<comment type="pathway">
    <text evidence="1 5">Glycan metabolism; L-arabinan degradation.</text>
</comment>
<gene>
    <name evidence="9" type="ORF">GRI39_13660</name>
</gene>
<feature type="binding site" evidence="7">
    <location>
        <position position="47"/>
    </location>
    <ligand>
        <name>substrate</name>
    </ligand>
</feature>
<protein>
    <recommendedName>
        <fullName evidence="5">Extracellular exo-alpha-(1-&gt;5)-L-arabinofuranosidase</fullName>
        <ecNumber evidence="5">3.2.1.55</ecNumber>
    </recommendedName>
</protein>
<dbReference type="EMBL" id="WTYQ01000006">
    <property type="protein sequence ID" value="MXP27075.1"/>
    <property type="molecule type" value="Genomic_DNA"/>
</dbReference>
<feature type="site" description="Important for catalytic activity, responsible for pKa modulation of the active site Glu and correct orientation of both the proton donor and substrate" evidence="8">
    <location>
        <position position="171"/>
    </location>
</feature>
<comment type="caution">
    <text evidence="9">The sequence shown here is derived from an EMBL/GenBank/DDBJ whole genome shotgun (WGS) entry which is preliminary data.</text>
</comment>
<proteinExistence type="inferred from homology"/>
<keyword evidence="4 5" id="KW-0326">Glycosidase</keyword>
<dbReference type="PIRSF" id="PIRSF026534">
    <property type="entry name" value="Endo_alpha-L-arabinosidase"/>
    <property type="match status" value="1"/>
</dbReference>
<keyword evidence="10" id="KW-1185">Reference proteome</keyword>
<dbReference type="GO" id="GO:0046556">
    <property type="term" value="F:alpha-L-arabinofuranosidase activity"/>
    <property type="evidence" value="ECO:0007669"/>
    <property type="project" value="UniProtKB-EC"/>
</dbReference>
<comment type="catalytic activity">
    <reaction evidence="5">
        <text>Hydrolysis of terminal non-reducing alpha-L-arabinofuranoside residues in alpha-L-arabinosides.</text>
        <dbReference type="EC" id="3.2.1.55"/>
    </reaction>
</comment>
<feature type="site" description="Important for substrate recognition" evidence="8">
    <location>
        <position position="298"/>
    </location>
</feature>
<dbReference type="UniPathway" id="UPA00667"/>
<dbReference type="InterPro" id="IPR023296">
    <property type="entry name" value="Glyco_hydro_beta-prop_sf"/>
</dbReference>
<dbReference type="InterPro" id="IPR050727">
    <property type="entry name" value="GH43_arabinanases"/>
</dbReference>
<dbReference type="Proteomes" id="UP000460561">
    <property type="component" value="Unassembled WGS sequence"/>
</dbReference>
<dbReference type="InterPro" id="IPR006710">
    <property type="entry name" value="Glyco_hydro_43"/>
</dbReference>
<evidence type="ECO:0000256" key="5">
    <source>
        <dbReference type="PIRNR" id="PIRNR026534"/>
    </source>
</evidence>
<sequence length="348" mass="38326">MLSIRARSVFSPYAAGVLFFAAAWLAGCAAPLRTVGGVSGDISPVHDPAMIKLHDEYVLFVTSHQNTPYAFLPVRTSRDLTHWTFRGPVIPRLPEWAEGEVPGVSGIWAPDVLQVGHQTRLYYSLSRFGENRSAIGLLTNDHFDPEKPSAGWVDRGLVFRSGPGDDFNAIDPNVLVDEAGRHWLSFGSFWSGIKLIELNPETGLPLADAPLHAIARRAEPGAIEAPFLYAHGGYYYLFASFDRCCMGVKSTYHVMVGRSRAVTGPYLDKEGRDMMDGGGSVVLRADLEADQRFKGPGHEAVLRDGERDLIIYHAYDAKREGTATLRIQQLDWSADGWPTAVPLTKRSD</sequence>
<evidence type="ECO:0000256" key="1">
    <source>
        <dbReference type="ARBA" id="ARBA00004834"/>
    </source>
</evidence>
<feature type="active site" description="Proton acceptor" evidence="6">
    <location>
        <position position="47"/>
    </location>
</feature>
<dbReference type="CDD" id="cd08998">
    <property type="entry name" value="GH43_Arb43a-like"/>
    <property type="match status" value="1"/>
</dbReference>
<comment type="similarity">
    <text evidence="2 5">Belongs to the glycosyl hydrolase 43 family.</text>
</comment>
<evidence type="ECO:0000313" key="9">
    <source>
        <dbReference type="EMBL" id="MXP27075.1"/>
    </source>
</evidence>
<evidence type="ECO:0000256" key="4">
    <source>
        <dbReference type="ARBA" id="ARBA00023295"/>
    </source>
</evidence>
<dbReference type="PANTHER" id="PTHR43301:SF3">
    <property type="entry name" value="ARABINAN ENDO-1,5-ALPHA-L-ARABINOSIDASE A-RELATED"/>
    <property type="match status" value="1"/>
</dbReference>
<evidence type="ECO:0000256" key="3">
    <source>
        <dbReference type="ARBA" id="ARBA00022801"/>
    </source>
</evidence>
<evidence type="ECO:0000256" key="8">
    <source>
        <dbReference type="PIRSR" id="PIRSR026534-3"/>
    </source>
</evidence>
<keyword evidence="3 5" id="KW-0378">Hydrolase</keyword>
<name>A0A845AE47_9SPHN</name>
<evidence type="ECO:0000256" key="7">
    <source>
        <dbReference type="PIRSR" id="PIRSR026534-2"/>
    </source>
</evidence>
<dbReference type="PROSITE" id="PS51257">
    <property type="entry name" value="PROKAR_LIPOPROTEIN"/>
    <property type="match status" value="1"/>
</dbReference>
<dbReference type="RefSeq" id="WP_160740287.1">
    <property type="nucleotide sequence ID" value="NZ_WTYQ01000006.1"/>
</dbReference>